<sequence>MSSLKDKVAIVTGASSGIGAGIVKELLQSGMKVVGLARRKAKVEKLGKGYDGKLFARETDVTKDGDIVNAFNWTEKNVGPVYVLVNNAGIARMSPIDEADIENIKQVLSTNVIALTICTKEALKSMKANNVDGFIINISSITGHYPTPIPGFSIYTTSKYGVTAFTESIRRELAASGSNIRVTNLSPGLVESEATENFLNKYAYIKSEDIARGVKYIITQPPGVNVAQLTLRPVGEVL</sequence>
<name>A0AAW1LUB9_POPJA</name>
<organism evidence="4 5">
    <name type="scientific">Popillia japonica</name>
    <name type="common">Japanese beetle</name>
    <dbReference type="NCBI Taxonomy" id="7064"/>
    <lineage>
        <taxon>Eukaryota</taxon>
        <taxon>Metazoa</taxon>
        <taxon>Ecdysozoa</taxon>
        <taxon>Arthropoda</taxon>
        <taxon>Hexapoda</taxon>
        <taxon>Insecta</taxon>
        <taxon>Pterygota</taxon>
        <taxon>Neoptera</taxon>
        <taxon>Endopterygota</taxon>
        <taxon>Coleoptera</taxon>
        <taxon>Polyphaga</taxon>
        <taxon>Scarabaeiformia</taxon>
        <taxon>Scarabaeidae</taxon>
        <taxon>Rutelinae</taxon>
        <taxon>Popillia</taxon>
    </lineage>
</organism>
<dbReference type="InterPro" id="IPR036291">
    <property type="entry name" value="NAD(P)-bd_dom_sf"/>
</dbReference>
<dbReference type="Pfam" id="PF00106">
    <property type="entry name" value="adh_short"/>
    <property type="match status" value="1"/>
</dbReference>
<dbReference type="Proteomes" id="UP001458880">
    <property type="component" value="Unassembled WGS sequence"/>
</dbReference>
<accession>A0AAW1LUB9</accession>
<dbReference type="SUPFAM" id="SSF51735">
    <property type="entry name" value="NAD(P)-binding Rossmann-fold domains"/>
    <property type="match status" value="1"/>
</dbReference>
<comment type="similarity">
    <text evidence="1 3">Belongs to the short-chain dehydrogenases/reductases (SDR) family.</text>
</comment>
<evidence type="ECO:0000313" key="5">
    <source>
        <dbReference type="Proteomes" id="UP001458880"/>
    </source>
</evidence>
<dbReference type="AlphaFoldDB" id="A0AAW1LUB9"/>
<keyword evidence="5" id="KW-1185">Reference proteome</keyword>
<dbReference type="FunFam" id="3.40.50.720:FF:000047">
    <property type="entry name" value="NADP-dependent L-serine/L-allo-threonine dehydrogenase"/>
    <property type="match status" value="1"/>
</dbReference>
<protein>
    <submittedName>
        <fullName evidence="4">Short chain dehydrogenase</fullName>
    </submittedName>
</protein>
<gene>
    <name evidence="4" type="ORF">QE152_g9601</name>
</gene>
<dbReference type="PANTHER" id="PTHR43115">
    <property type="entry name" value="DEHYDROGENASE/REDUCTASE SDR FAMILY MEMBER 11"/>
    <property type="match status" value="1"/>
</dbReference>
<comment type="caution">
    <text evidence="4">The sequence shown here is derived from an EMBL/GenBank/DDBJ whole genome shotgun (WGS) entry which is preliminary data.</text>
</comment>
<dbReference type="Gene3D" id="3.40.50.720">
    <property type="entry name" value="NAD(P)-binding Rossmann-like Domain"/>
    <property type="match status" value="1"/>
</dbReference>
<evidence type="ECO:0000313" key="4">
    <source>
        <dbReference type="EMBL" id="KAK9738770.1"/>
    </source>
</evidence>
<dbReference type="InterPro" id="IPR002347">
    <property type="entry name" value="SDR_fam"/>
</dbReference>
<evidence type="ECO:0000256" key="3">
    <source>
        <dbReference type="RuleBase" id="RU000363"/>
    </source>
</evidence>
<evidence type="ECO:0000256" key="1">
    <source>
        <dbReference type="ARBA" id="ARBA00006484"/>
    </source>
</evidence>
<dbReference type="PRINTS" id="PR00080">
    <property type="entry name" value="SDRFAMILY"/>
</dbReference>
<reference evidence="4 5" key="1">
    <citation type="journal article" date="2024" name="BMC Genomics">
        <title>De novo assembly and annotation of Popillia japonica's genome with initial clues to its potential as an invasive pest.</title>
        <authorList>
            <person name="Cucini C."/>
            <person name="Boschi S."/>
            <person name="Funari R."/>
            <person name="Cardaioli E."/>
            <person name="Iannotti N."/>
            <person name="Marturano G."/>
            <person name="Paoli F."/>
            <person name="Bruttini M."/>
            <person name="Carapelli A."/>
            <person name="Frati F."/>
            <person name="Nardi F."/>
        </authorList>
    </citation>
    <scope>NUCLEOTIDE SEQUENCE [LARGE SCALE GENOMIC DNA]</scope>
    <source>
        <strain evidence="4">DMR45628</strain>
    </source>
</reference>
<dbReference type="PRINTS" id="PR00081">
    <property type="entry name" value="GDHRDH"/>
</dbReference>
<dbReference type="PANTHER" id="PTHR43115:SF4">
    <property type="entry name" value="DEHYDROGENASE_REDUCTASE SDR FAMILY MEMBER 11"/>
    <property type="match status" value="1"/>
</dbReference>
<keyword evidence="2" id="KW-0560">Oxidoreductase</keyword>
<proteinExistence type="inferred from homology"/>
<evidence type="ECO:0000256" key="2">
    <source>
        <dbReference type="ARBA" id="ARBA00023002"/>
    </source>
</evidence>
<dbReference type="EMBL" id="JASPKY010000083">
    <property type="protein sequence ID" value="KAK9738770.1"/>
    <property type="molecule type" value="Genomic_DNA"/>
</dbReference>
<dbReference type="GO" id="GO:0016616">
    <property type="term" value="F:oxidoreductase activity, acting on the CH-OH group of donors, NAD or NADP as acceptor"/>
    <property type="evidence" value="ECO:0007669"/>
    <property type="project" value="UniProtKB-ARBA"/>
</dbReference>